<evidence type="ECO:0000256" key="5">
    <source>
        <dbReference type="SAM" id="SignalP"/>
    </source>
</evidence>
<dbReference type="Proteomes" id="UP000007388">
    <property type="component" value="Chromosome"/>
</dbReference>
<evidence type="ECO:0000256" key="3">
    <source>
        <dbReference type="ARBA" id="ARBA00023004"/>
    </source>
</evidence>
<feature type="domain" description="Cytochrome c" evidence="6">
    <location>
        <begin position="108"/>
        <end position="196"/>
    </location>
</feature>
<name>H9ZQL5_THETH</name>
<keyword evidence="2 4" id="KW-0479">Metal-binding</keyword>
<dbReference type="PANTHER" id="PTHR35008">
    <property type="entry name" value="BLL4482 PROTEIN-RELATED"/>
    <property type="match status" value="1"/>
</dbReference>
<keyword evidence="5" id="KW-0732">Signal</keyword>
<protein>
    <submittedName>
        <fullName evidence="7">Cytochrome c, mono-and diheme variants family</fullName>
    </submittedName>
</protein>
<dbReference type="Pfam" id="PF00034">
    <property type="entry name" value="Cytochrom_C"/>
    <property type="match status" value="1"/>
</dbReference>
<dbReference type="Gene3D" id="1.10.760.10">
    <property type="entry name" value="Cytochrome c-like domain"/>
    <property type="match status" value="2"/>
</dbReference>
<keyword evidence="1 4" id="KW-0349">Heme</keyword>
<dbReference type="InterPro" id="IPR051459">
    <property type="entry name" value="Cytochrome_c-type_DH"/>
</dbReference>
<dbReference type="SUPFAM" id="SSF46626">
    <property type="entry name" value="Cytochrome c"/>
    <property type="match status" value="2"/>
</dbReference>
<evidence type="ECO:0000259" key="6">
    <source>
        <dbReference type="PROSITE" id="PS51007"/>
    </source>
</evidence>
<dbReference type="STRING" id="798128.TtJL18_0722"/>
<dbReference type="EMBL" id="CP003252">
    <property type="protein sequence ID" value="AFH38625.1"/>
    <property type="molecule type" value="Genomic_DNA"/>
</dbReference>
<evidence type="ECO:0000256" key="2">
    <source>
        <dbReference type="ARBA" id="ARBA00022723"/>
    </source>
</evidence>
<dbReference type="GO" id="GO:0009055">
    <property type="term" value="F:electron transfer activity"/>
    <property type="evidence" value="ECO:0007669"/>
    <property type="project" value="InterPro"/>
</dbReference>
<dbReference type="PATRIC" id="fig|798128.4.peg.700"/>
<dbReference type="GO" id="GO:0046872">
    <property type="term" value="F:metal ion binding"/>
    <property type="evidence" value="ECO:0007669"/>
    <property type="project" value="UniProtKB-KW"/>
</dbReference>
<dbReference type="PANTHER" id="PTHR35008:SF4">
    <property type="entry name" value="BLL4482 PROTEIN"/>
    <property type="match status" value="1"/>
</dbReference>
<accession>H9ZQL5</accession>
<evidence type="ECO:0000313" key="8">
    <source>
        <dbReference type="Proteomes" id="UP000007388"/>
    </source>
</evidence>
<feature type="chain" id="PRO_5003623598" evidence="5">
    <location>
        <begin position="29"/>
        <end position="226"/>
    </location>
</feature>
<sequence>MKSAKGILAAASLLVLGLLPLVRGQAEALPPGPGRDLVLGKCQACHDLQYVVDSKGITRSQWEEVVESMKVMGLQLTPEEEEVLLNYLATYLGPNPPPPQEAEATEAEKPRSGEALYVAFCASCHGPKGEGQANLFPPLRENTVLKDPQYPILVLLYGLQGPITVGGQTFQGIMPSYGHLSDQEIAALVTYLRAAFAGVKEEVKPEAVKALREASLSPAEVLKKRP</sequence>
<dbReference type="HOGENOM" id="CLU_1229415_0_0_0"/>
<keyword evidence="3 4" id="KW-0408">Iron</keyword>
<dbReference type="KEGG" id="ttl:TtJL18_0722"/>
<evidence type="ECO:0000313" key="7">
    <source>
        <dbReference type="EMBL" id="AFH38625.1"/>
    </source>
</evidence>
<dbReference type="InterPro" id="IPR036909">
    <property type="entry name" value="Cyt_c-like_dom_sf"/>
</dbReference>
<dbReference type="AlphaFoldDB" id="H9ZQL5"/>
<proteinExistence type="predicted"/>
<dbReference type="PROSITE" id="PS51007">
    <property type="entry name" value="CYTC"/>
    <property type="match status" value="1"/>
</dbReference>
<dbReference type="GO" id="GO:0020037">
    <property type="term" value="F:heme binding"/>
    <property type="evidence" value="ECO:0007669"/>
    <property type="project" value="InterPro"/>
</dbReference>
<organism evidence="7 8">
    <name type="scientific">Thermus thermophilus JL-18</name>
    <dbReference type="NCBI Taxonomy" id="798128"/>
    <lineage>
        <taxon>Bacteria</taxon>
        <taxon>Thermotogati</taxon>
        <taxon>Deinococcota</taxon>
        <taxon>Deinococci</taxon>
        <taxon>Thermales</taxon>
        <taxon>Thermaceae</taxon>
        <taxon>Thermus</taxon>
    </lineage>
</organism>
<evidence type="ECO:0000256" key="4">
    <source>
        <dbReference type="PROSITE-ProRule" id="PRU00433"/>
    </source>
</evidence>
<gene>
    <name evidence="7" type="ORF">TtJL18_0722</name>
</gene>
<evidence type="ECO:0000256" key="1">
    <source>
        <dbReference type="ARBA" id="ARBA00022617"/>
    </source>
</evidence>
<feature type="signal peptide" evidence="5">
    <location>
        <begin position="1"/>
        <end position="28"/>
    </location>
</feature>
<dbReference type="RefSeq" id="WP_014629339.1">
    <property type="nucleotide sequence ID" value="NC_017587.1"/>
</dbReference>
<reference evidence="7 8" key="1">
    <citation type="journal article" date="2013" name="Genome Announc.">
        <title>Whole Genome Sequencing of Thermus oshimai JL-2 and Thermus thermophilus JL-18, Incomplete Denitrifiers from the United States Great Basin.</title>
        <authorList>
            <person name="Murugapiran S.K."/>
            <person name="Huntemann M."/>
            <person name="Wei C.L."/>
            <person name="Han J."/>
            <person name="Detter J.C."/>
            <person name="Han C.S."/>
            <person name="Erkkila T.H."/>
            <person name="Teshima H."/>
            <person name="Chen A."/>
            <person name="Kyrpides N."/>
            <person name="Mavrommatis K."/>
            <person name="Markowitz V."/>
            <person name="Szeto E."/>
            <person name="Ivanova N."/>
            <person name="Pagani I."/>
            <person name="Lam J."/>
            <person name="McDonald A.I."/>
            <person name="Dodsworth J.A."/>
            <person name="Pati A."/>
            <person name="Goodwin L."/>
            <person name="Peters L."/>
            <person name="Pitluck S."/>
            <person name="Woyke T."/>
            <person name="Hedlund B.P."/>
        </authorList>
    </citation>
    <scope>NUCLEOTIDE SEQUENCE [LARGE SCALE GENOMIC DNA]</scope>
    <source>
        <strain evidence="7 8">JL-18</strain>
    </source>
</reference>
<dbReference type="InterPro" id="IPR009056">
    <property type="entry name" value="Cyt_c-like_dom"/>
</dbReference>